<dbReference type="GO" id="GO:0005886">
    <property type="term" value="C:plasma membrane"/>
    <property type="evidence" value="ECO:0007669"/>
    <property type="project" value="UniProtKB-SubCell"/>
</dbReference>
<comment type="caution">
    <text evidence="11">The sequence shown here is derived from an EMBL/GenBank/DDBJ whole genome shotgun (WGS) entry which is preliminary data.</text>
</comment>
<dbReference type="InterPro" id="IPR036739">
    <property type="entry name" value="SLC41_membr_dom_sf"/>
</dbReference>
<dbReference type="Gene3D" id="1.25.60.10">
    <property type="entry name" value="MgtE N-terminal domain-like"/>
    <property type="match status" value="1"/>
</dbReference>
<keyword evidence="7 9" id="KW-0472">Membrane</keyword>
<reference evidence="11 12" key="1">
    <citation type="submission" date="2015-10" db="EMBL/GenBank/DDBJ databases">
        <title>Butyribacter intestini gen. nov., sp. nov., a butyric acid-producing bacterium of the family Lachnospiraceae isolated from the human faeces.</title>
        <authorList>
            <person name="Zou Y."/>
            <person name="Xue W."/>
            <person name="Luo G."/>
            <person name="Lv M."/>
        </authorList>
    </citation>
    <scope>NUCLEOTIDE SEQUENCE [LARGE SCALE GENOMIC DNA]</scope>
    <source>
        <strain evidence="11 12">TF01-11</strain>
    </source>
</reference>
<keyword evidence="9" id="KW-1003">Cell membrane</keyword>
<keyword evidence="4 9" id="KW-0812">Transmembrane</keyword>
<comment type="similarity">
    <text evidence="2 9">Belongs to the SLC41A transporter family.</text>
</comment>
<dbReference type="Gene3D" id="3.10.580.10">
    <property type="entry name" value="CBS-domain"/>
    <property type="match status" value="1"/>
</dbReference>
<keyword evidence="6 9" id="KW-1133">Transmembrane helix</keyword>
<keyword evidence="5 9" id="KW-0460">Magnesium</keyword>
<evidence type="ECO:0000256" key="2">
    <source>
        <dbReference type="ARBA" id="ARBA00009749"/>
    </source>
</evidence>
<evidence type="ECO:0000256" key="7">
    <source>
        <dbReference type="ARBA" id="ARBA00023136"/>
    </source>
</evidence>
<dbReference type="GO" id="GO:0046872">
    <property type="term" value="F:metal ion binding"/>
    <property type="evidence" value="ECO:0007669"/>
    <property type="project" value="UniProtKB-KW"/>
</dbReference>
<keyword evidence="9" id="KW-0479">Metal-binding</keyword>
<dbReference type="NCBIfam" id="TIGR00400">
    <property type="entry name" value="mgtE"/>
    <property type="match status" value="1"/>
</dbReference>
<sequence length="453" mass="50722">MKRRYSDIIKLIRDHKNDNDILELLSNYHENDIADIISLLTTEERKKIYKLFGFQKVAEVFAYFEEPEKYLDEISIENAASIISFMDSDDAVEILEKLDTKKKSEIVKRLDADAVADVKMLLSYDEEEIGRYMTTNYVCIKKGLSVRQAMRELVRQAGDNDNIMTIYVEDESERFAGAIDLKDLIIARENDDLEEIVIHSYPYVTDHELLDNCIENIVDYSEDSIPVLSEDKRLLGVITSEDIVDIVDDEMGEDYAKLAGLTAEEDLKETTVQSMKKRLPWLVILLFLGVLVSSVVGMFESVVAVLPIVICFQSLVLDMAGNVGTQSLAVTIRVLMDENLTGRQKLFLLVKEMKVGLVNGGILGIMALTLLGAYIHFFKGYGWIGAFAISGCVGISLLAAMVISSMVGTVIPMFFHKIKIDPAVASGPLITTVNDLVAVVTYYGLAYIFLIQL</sequence>
<gene>
    <name evidence="11" type="ORF">APZ18_09200</name>
</gene>
<comment type="subcellular location">
    <subcellularLocation>
        <location evidence="9">Cell membrane</location>
        <topology evidence="9">Multi-pass membrane protein</topology>
    </subcellularLocation>
    <subcellularLocation>
        <location evidence="1">Membrane</location>
        <topology evidence="1">Multi-pass membrane protein</topology>
    </subcellularLocation>
</comment>
<dbReference type="PANTHER" id="PTHR43773:SF1">
    <property type="entry name" value="MAGNESIUM TRANSPORTER MGTE"/>
    <property type="match status" value="1"/>
</dbReference>
<dbReference type="AlphaFoldDB" id="A0AAW3JQ35"/>
<dbReference type="InterPro" id="IPR006667">
    <property type="entry name" value="SLC41_membr_dom"/>
</dbReference>
<feature type="domain" description="CBS" evidence="10">
    <location>
        <begin position="197"/>
        <end position="253"/>
    </location>
</feature>
<dbReference type="GO" id="GO:0015095">
    <property type="term" value="F:magnesium ion transmembrane transporter activity"/>
    <property type="evidence" value="ECO:0007669"/>
    <property type="project" value="UniProtKB-UniRule"/>
</dbReference>
<dbReference type="Pfam" id="PF01769">
    <property type="entry name" value="MgtE"/>
    <property type="match status" value="1"/>
</dbReference>
<dbReference type="PANTHER" id="PTHR43773">
    <property type="entry name" value="MAGNESIUM TRANSPORTER MGTE"/>
    <property type="match status" value="1"/>
</dbReference>
<dbReference type="InterPro" id="IPR000644">
    <property type="entry name" value="CBS_dom"/>
</dbReference>
<feature type="domain" description="CBS" evidence="10">
    <location>
        <begin position="133"/>
        <end position="195"/>
    </location>
</feature>
<dbReference type="SUPFAM" id="SSF161093">
    <property type="entry name" value="MgtE membrane domain-like"/>
    <property type="match status" value="1"/>
</dbReference>
<evidence type="ECO:0000259" key="10">
    <source>
        <dbReference type="PROSITE" id="PS51371"/>
    </source>
</evidence>
<proteinExistence type="inferred from homology"/>
<dbReference type="RefSeq" id="WP_055944112.1">
    <property type="nucleotide sequence ID" value="NZ_JAQDCV010000002.1"/>
</dbReference>
<dbReference type="PROSITE" id="PS51371">
    <property type="entry name" value="CBS"/>
    <property type="match status" value="2"/>
</dbReference>
<evidence type="ECO:0000256" key="3">
    <source>
        <dbReference type="ARBA" id="ARBA00022448"/>
    </source>
</evidence>
<dbReference type="SMART" id="SM00924">
    <property type="entry name" value="MgtE_N"/>
    <property type="match status" value="1"/>
</dbReference>
<keyword evidence="3 9" id="KW-0813">Transport</keyword>
<dbReference type="Proteomes" id="UP000050833">
    <property type="component" value="Unassembled WGS sequence"/>
</dbReference>
<dbReference type="InterPro" id="IPR046342">
    <property type="entry name" value="CBS_dom_sf"/>
</dbReference>
<evidence type="ECO:0000313" key="12">
    <source>
        <dbReference type="Proteomes" id="UP000050833"/>
    </source>
</evidence>
<dbReference type="Pfam" id="PF03448">
    <property type="entry name" value="MgtE_N"/>
    <property type="match status" value="1"/>
</dbReference>
<dbReference type="SUPFAM" id="SSF54631">
    <property type="entry name" value="CBS-domain pair"/>
    <property type="match status" value="1"/>
</dbReference>
<dbReference type="SUPFAM" id="SSF158791">
    <property type="entry name" value="MgtE N-terminal domain-like"/>
    <property type="match status" value="1"/>
</dbReference>
<evidence type="ECO:0000256" key="4">
    <source>
        <dbReference type="ARBA" id="ARBA00022692"/>
    </source>
</evidence>
<dbReference type="Gene3D" id="1.10.357.20">
    <property type="entry name" value="SLC41 divalent cation transporters, integral membrane domain"/>
    <property type="match status" value="1"/>
</dbReference>
<evidence type="ECO:0000256" key="1">
    <source>
        <dbReference type="ARBA" id="ARBA00004141"/>
    </source>
</evidence>
<feature type="transmembrane region" description="Helical" evidence="9">
    <location>
        <begin position="279"/>
        <end position="299"/>
    </location>
</feature>
<evidence type="ECO:0000256" key="9">
    <source>
        <dbReference type="RuleBase" id="RU362011"/>
    </source>
</evidence>
<evidence type="ECO:0000313" key="11">
    <source>
        <dbReference type="EMBL" id="KQC84886.1"/>
    </source>
</evidence>
<dbReference type="Pfam" id="PF00571">
    <property type="entry name" value="CBS"/>
    <property type="match status" value="2"/>
</dbReference>
<protein>
    <recommendedName>
        <fullName evidence="9">Magnesium transporter MgtE</fullName>
    </recommendedName>
</protein>
<name>A0AAW3JQ35_9FIRM</name>
<dbReference type="InterPro" id="IPR006668">
    <property type="entry name" value="Mg_transptr_MgtE_intracell_dom"/>
</dbReference>
<feature type="transmembrane region" description="Helical" evidence="9">
    <location>
        <begin position="427"/>
        <end position="450"/>
    </location>
</feature>
<comment type="subunit">
    <text evidence="9">Homodimer.</text>
</comment>
<comment type="caution">
    <text evidence="9">Lacks conserved residue(s) required for the propagation of feature annotation.</text>
</comment>
<evidence type="ECO:0000256" key="8">
    <source>
        <dbReference type="PROSITE-ProRule" id="PRU00703"/>
    </source>
</evidence>
<evidence type="ECO:0000256" key="5">
    <source>
        <dbReference type="ARBA" id="ARBA00022842"/>
    </source>
</evidence>
<feature type="transmembrane region" description="Helical" evidence="9">
    <location>
        <begin position="383"/>
        <end position="415"/>
    </location>
</feature>
<evidence type="ECO:0000256" key="6">
    <source>
        <dbReference type="ARBA" id="ARBA00022989"/>
    </source>
</evidence>
<organism evidence="11 12">
    <name type="scientific">Butyribacter intestini</name>
    <dbReference type="NCBI Taxonomy" id="1703332"/>
    <lineage>
        <taxon>Bacteria</taxon>
        <taxon>Bacillati</taxon>
        <taxon>Bacillota</taxon>
        <taxon>Clostridia</taxon>
        <taxon>Lachnospirales</taxon>
        <taxon>Lachnospiraceae</taxon>
        <taxon>Butyribacter</taxon>
    </lineage>
</organism>
<comment type="function">
    <text evidence="9">Acts as a magnesium transporter.</text>
</comment>
<accession>A0AAW3JQ35</accession>
<dbReference type="InterPro" id="IPR038076">
    <property type="entry name" value="MgtE_N_sf"/>
</dbReference>
<dbReference type="CDD" id="cd04606">
    <property type="entry name" value="CBS_pair_Mg_transporter"/>
    <property type="match status" value="1"/>
</dbReference>
<keyword evidence="8" id="KW-0129">CBS domain</keyword>
<dbReference type="InterPro" id="IPR006669">
    <property type="entry name" value="MgtE_transporter"/>
</dbReference>
<keyword evidence="12" id="KW-1185">Reference proteome</keyword>
<dbReference type="EMBL" id="LLKB01000005">
    <property type="protein sequence ID" value="KQC84886.1"/>
    <property type="molecule type" value="Genomic_DNA"/>
</dbReference>
<feature type="transmembrane region" description="Helical" evidence="9">
    <location>
        <begin position="356"/>
        <end position="377"/>
    </location>
</feature>